<evidence type="ECO:0000256" key="1">
    <source>
        <dbReference type="SAM" id="MobiDB-lite"/>
    </source>
</evidence>
<dbReference type="VEuPathDB" id="TrichDB:TVAG_206560"/>
<keyword evidence="2" id="KW-0732">Signal</keyword>
<name>A2G1I3_TRIV3</name>
<dbReference type="InParanoid" id="A2G1I3"/>
<proteinExistence type="predicted"/>
<feature type="chain" id="PRO_5002643790" evidence="2">
    <location>
        <begin position="18"/>
        <end position="67"/>
    </location>
</feature>
<evidence type="ECO:0000313" key="4">
    <source>
        <dbReference type="Proteomes" id="UP000001542"/>
    </source>
</evidence>
<organism evidence="3 4">
    <name type="scientific">Trichomonas vaginalis (strain ATCC PRA-98 / G3)</name>
    <dbReference type="NCBI Taxonomy" id="412133"/>
    <lineage>
        <taxon>Eukaryota</taxon>
        <taxon>Metamonada</taxon>
        <taxon>Parabasalia</taxon>
        <taxon>Trichomonadida</taxon>
        <taxon>Trichomonadidae</taxon>
        <taxon>Trichomonas</taxon>
    </lineage>
</organism>
<accession>A2G1I3</accession>
<keyword evidence="4" id="KW-1185">Reference proteome</keyword>
<feature type="region of interest" description="Disordered" evidence="1">
    <location>
        <begin position="33"/>
        <end position="67"/>
    </location>
</feature>
<dbReference type="Proteomes" id="UP000001542">
    <property type="component" value="Unassembled WGS sequence"/>
</dbReference>
<gene>
    <name evidence="3" type="ORF">TVAG_206560</name>
</gene>
<dbReference type="RefSeq" id="XP_001301907.1">
    <property type="nucleotide sequence ID" value="XM_001301906.1"/>
</dbReference>
<dbReference type="KEGG" id="tva:4746648"/>
<dbReference type="AlphaFoldDB" id="A2G1I3"/>
<reference evidence="3" key="2">
    <citation type="journal article" date="2007" name="Science">
        <title>Draft genome sequence of the sexually transmitted pathogen Trichomonas vaginalis.</title>
        <authorList>
            <person name="Carlton J.M."/>
            <person name="Hirt R.P."/>
            <person name="Silva J.C."/>
            <person name="Delcher A.L."/>
            <person name="Schatz M."/>
            <person name="Zhao Q."/>
            <person name="Wortman J.R."/>
            <person name="Bidwell S.L."/>
            <person name="Alsmark U.C.M."/>
            <person name="Besteiro S."/>
            <person name="Sicheritz-Ponten T."/>
            <person name="Noel C.J."/>
            <person name="Dacks J.B."/>
            <person name="Foster P.G."/>
            <person name="Simillion C."/>
            <person name="Van de Peer Y."/>
            <person name="Miranda-Saavedra D."/>
            <person name="Barton G.J."/>
            <person name="Westrop G.D."/>
            <person name="Mueller S."/>
            <person name="Dessi D."/>
            <person name="Fiori P.L."/>
            <person name="Ren Q."/>
            <person name="Paulsen I."/>
            <person name="Zhang H."/>
            <person name="Bastida-Corcuera F.D."/>
            <person name="Simoes-Barbosa A."/>
            <person name="Brown M.T."/>
            <person name="Hayes R.D."/>
            <person name="Mukherjee M."/>
            <person name="Okumura C.Y."/>
            <person name="Schneider R."/>
            <person name="Smith A.J."/>
            <person name="Vanacova S."/>
            <person name="Villalvazo M."/>
            <person name="Haas B.J."/>
            <person name="Pertea M."/>
            <person name="Feldblyum T.V."/>
            <person name="Utterback T.R."/>
            <person name="Shu C.L."/>
            <person name="Osoegawa K."/>
            <person name="de Jong P.J."/>
            <person name="Hrdy I."/>
            <person name="Horvathova L."/>
            <person name="Zubacova Z."/>
            <person name="Dolezal P."/>
            <person name="Malik S.B."/>
            <person name="Logsdon J.M. Jr."/>
            <person name="Henze K."/>
            <person name="Gupta A."/>
            <person name="Wang C.C."/>
            <person name="Dunne R.L."/>
            <person name="Upcroft J.A."/>
            <person name="Upcroft P."/>
            <person name="White O."/>
            <person name="Salzberg S.L."/>
            <person name="Tang P."/>
            <person name="Chiu C.-H."/>
            <person name="Lee Y.-S."/>
            <person name="Embley T.M."/>
            <person name="Coombs G.H."/>
            <person name="Mottram J.C."/>
            <person name="Tachezy J."/>
            <person name="Fraser-Liggett C.M."/>
            <person name="Johnson P.J."/>
        </authorList>
    </citation>
    <scope>NUCLEOTIDE SEQUENCE [LARGE SCALE GENOMIC DNA]</scope>
    <source>
        <strain evidence="3">G3</strain>
    </source>
</reference>
<evidence type="ECO:0000313" key="3">
    <source>
        <dbReference type="EMBL" id="EAX88977.1"/>
    </source>
</evidence>
<sequence length="67" mass="7551">MFVLFFFFTTLIGCIGPRKPNAEQSSWEEYEKKMGGKDNCHGSICSKEKPAPASPEVKEVDKPKKDL</sequence>
<evidence type="ECO:0000256" key="2">
    <source>
        <dbReference type="SAM" id="SignalP"/>
    </source>
</evidence>
<dbReference type="VEuPathDB" id="TrichDB:TVAGG3_0825150"/>
<dbReference type="EMBL" id="DS114246">
    <property type="protein sequence ID" value="EAX88977.1"/>
    <property type="molecule type" value="Genomic_DNA"/>
</dbReference>
<reference evidence="3" key="1">
    <citation type="submission" date="2006-10" db="EMBL/GenBank/DDBJ databases">
        <authorList>
            <person name="Amadeo P."/>
            <person name="Zhao Q."/>
            <person name="Wortman J."/>
            <person name="Fraser-Liggett C."/>
            <person name="Carlton J."/>
        </authorList>
    </citation>
    <scope>NUCLEOTIDE SEQUENCE</scope>
    <source>
        <strain evidence="3">G3</strain>
    </source>
</reference>
<protein>
    <submittedName>
        <fullName evidence="3">Uncharacterized protein</fullName>
    </submittedName>
</protein>
<feature type="signal peptide" evidence="2">
    <location>
        <begin position="1"/>
        <end position="17"/>
    </location>
</feature>